<proteinExistence type="predicted"/>
<sequence length="195" mass="22930">MWSDHPQHRVHAEEIISEHISQGYDVWLRDDVAEIITGDYVCTFGELENALEELPPHVHAWERCVKHIAAHYDDDMRPDEFCERFIDERKFCKYGSGMSSMIQHAVDWGYNELILVGCDLNYRTDVDGYDPNHFDGSYNPIGFWDEENVHRHYETIRHGHKLASKWARENNIQILNATIGGNLEEYERVDFDSLF</sequence>
<comment type="caution">
    <text evidence="1">The sequence shown here is derived from an EMBL/GenBank/DDBJ whole genome shotgun (WGS) entry which is preliminary data.</text>
</comment>
<evidence type="ECO:0008006" key="2">
    <source>
        <dbReference type="Google" id="ProtNLM"/>
    </source>
</evidence>
<gene>
    <name evidence="1" type="ORF">LCGC14_0572790</name>
</gene>
<dbReference type="EMBL" id="LAZR01000846">
    <property type="protein sequence ID" value="KKN56368.1"/>
    <property type="molecule type" value="Genomic_DNA"/>
</dbReference>
<accession>A0A0F9URW3</accession>
<name>A0A0F9URW3_9ZZZZ</name>
<protein>
    <recommendedName>
        <fullName evidence="2">DUF115 domain-containing protein</fullName>
    </recommendedName>
</protein>
<evidence type="ECO:0000313" key="1">
    <source>
        <dbReference type="EMBL" id="KKN56368.1"/>
    </source>
</evidence>
<dbReference type="AlphaFoldDB" id="A0A0F9URW3"/>
<organism evidence="1">
    <name type="scientific">marine sediment metagenome</name>
    <dbReference type="NCBI Taxonomy" id="412755"/>
    <lineage>
        <taxon>unclassified sequences</taxon>
        <taxon>metagenomes</taxon>
        <taxon>ecological metagenomes</taxon>
    </lineage>
</organism>
<reference evidence="1" key="1">
    <citation type="journal article" date="2015" name="Nature">
        <title>Complex archaea that bridge the gap between prokaryotes and eukaryotes.</title>
        <authorList>
            <person name="Spang A."/>
            <person name="Saw J.H."/>
            <person name="Jorgensen S.L."/>
            <person name="Zaremba-Niedzwiedzka K."/>
            <person name="Martijn J."/>
            <person name="Lind A.E."/>
            <person name="van Eijk R."/>
            <person name="Schleper C."/>
            <person name="Guy L."/>
            <person name="Ettema T.J."/>
        </authorList>
    </citation>
    <scope>NUCLEOTIDE SEQUENCE</scope>
</reference>